<evidence type="ECO:0000259" key="11">
    <source>
        <dbReference type="Pfam" id="PF12019"/>
    </source>
</evidence>
<dbReference type="GO" id="GO:0015627">
    <property type="term" value="C:type II protein secretion system complex"/>
    <property type="evidence" value="ECO:0007669"/>
    <property type="project" value="InterPro"/>
</dbReference>
<comment type="caution">
    <text evidence="12">The sequence shown here is derived from an EMBL/GenBank/DDBJ whole genome shotgun (WGS) entry which is preliminary data.</text>
</comment>
<evidence type="ECO:0000256" key="8">
    <source>
        <dbReference type="ARBA" id="ARBA00023136"/>
    </source>
</evidence>
<sequence>MELMVVLAIIAIVALIALPDFRSTLDASRTTSAANNLLGAFKLARSEAVLRRASVTVCPSSDQSTCSGSWSDGGVVRTNAGVVIRTIPAAGGVTIAGAAISFNGDGTSAGGSVTVDTRTVTVNPIGHSKVE</sequence>
<dbReference type="GO" id="GO:0005886">
    <property type="term" value="C:plasma membrane"/>
    <property type="evidence" value="ECO:0007669"/>
    <property type="project" value="UniProtKB-SubCell"/>
</dbReference>
<evidence type="ECO:0000256" key="7">
    <source>
        <dbReference type="ARBA" id="ARBA00022989"/>
    </source>
</evidence>
<proteinExistence type="inferred from homology"/>
<comment type="subcellular location">
    <subcellularLocation>
        <location evidence="1">Cell inner membrane</location>
        <topology evidence="1">Single-pass membrane protein</topology>
    </subcellularLocation>
</comment>
<evidence type="ECO:0000256" key="10">
    <source>
        <dbReference type="ARBA" id="ARBA00030775"/>
    </source>
</evidence>
<evidence type="ECO:0000313" key="13">
    <source>
        <dbReference type="Proteomes" id="UP000542720"/>
    </source>
</evidence>
<feature type="domain" description="General secretion pathway GspH" evidence="11">
    <location>
        <begin position="33"/>
        <end position="126"/>
    </location>
</feature>
<evidence type="ECO:0000256" key="6">
    <source>
        <dbReference type="ARBA" id="ARBA00022692"/>
    </source>
</evidence>
<evidence type="ECO:0000256" key="9">
    <source>
        <dbReference type="ARBA" id="ARBA00025772"/>
    </source>
</evidence>
<keyword evidence="6" id="KW-0812">Transmembrane</keyword>
<accession>A0A7W4LLM5</accession>
<evidence type="ECO:0000256" key="4">
    <source>
        <dbReference type="ARBA" id="ARBA00022481"/>
    </source>
</evidence>
<protein>
    <recommendedName>
        <fullName evidence="2">Type II secretion system protein H</fullName>
    </recommendedName>
    <alternativeName>
        <fullName evidence="10">General secretion pathway protein H</fullName>
    </alternativeName>
</protein>
<dbReference type="Proteomes" id="UP000542720">
    <property type="component" value="Unassembled WGS sequence"/>
</dbReference>
<name>A0A7W4LLM5_9GAMM</name>
<dbReference type="EMBL" id="JACJUD010000003">
    <property type="protein sequence ID" value="MBB2495410.1"/>
    <property type="molecule type" value="Genomic_DNA"/>
</dbReference>
<dbReference type="SUPFAM" id="SSF54523">
    <property type="entry name" value="Pili subunits"/>
    <property type="match status" value="1"/>
</dbReference>
<dbReference type="Gene3D" id="3.55.40.10">
    <property type="entry name" value="minor pseudopilin epsh domain"/>
    <property type="match status" value="1"/>
</dbReference>
<evidence type="ECO:0000256" key="1">
    <source>
        <dbReference type="ARBA" id="ARBA00004377"/>
    </source>
</evidence>
<dbReference type="InterPro" id="IPR022346">
    <property type="entry name" value="T2SS_GspH"/>
</dbReference>
<gene>
    <name evidence="12" type="ORF">H3H51_10300</name>
</gene>
<organism evidence="12 13">
    <name type="scientific">Aquipseudomonas ullengensis</name>
    <dbReference type="NCBI Taxonomy" id="2759166"/>
    <lineage>
        <taxon>Bacteria</taxon>
        <taxon>Pseudomonadati</taxon>
        <taxon>Pseudomonadota</taxon>
        <taxon>Gammaproteobacteria</taxon>
        <taxon>Pseudomonadales</taxon>
        <taxon>Pseudomonadaceae</taxon>
        <taxon>Aquipseudomonas</taxon>
    </lineage>
</organism>
<keyword evidence="5" id="KW-0997">Cell inner membrane</keyword>
<evidence type="ECO:0000256" key="5">
    <source>
        <dbReference type="ARBA" id="ARBA00022519"/>
    </source>
</evidence>
<reference evidence="12 13" key="1">
    <citation type="submission" date="2020-08" db="EMBL/GenBank/DDBJ databases">
        <authorList>
            <person name="Kim C.M."/>
        </authorList>
    </citation>
    <scope>NUCLEOTIDE SEQUENCE [LARGE SCALE GENOMIC DNA]</scope>
    <source>
        <strain evidence="12 13">UL070</strain>
    </source>
</reference>
<keyword evidence="13" id="KW-1185">Reference proteome</keyword>
<keyword evidence="4" id="KW-0488">Methylation</keyword>
<dbReference type="AlphaFoldDB" id="A0A7W4LLM5"/>
<dbReference type="GO" id="GO:0015628">
    <property type="term" value="P:protein secretion by the type II secretion system"/>
    <property type="evidence" value="ECO:0007669"/>
    <property type="project" value="InterPro"/>
</dbReference>
<evidence type="ECO:0000313" key="12">
    <source>
        <dbReference type="EMBL" id="MBB2495410.1"/>
    </source>
</evidence>
<evidence type="ECO:0000256" key="2">
    <source>
        <dbReference type="ARBA" id="ARBA00021549"/>
    </source>
</evidence>
<evidence type="ECO:0000256" key="3">
    <source>
        <dbReference type="ARBA" id="ARBA00022475"/>
    </source>
</evidence>
<keyword evidence="8" id="KW-0472">Membrane</keyword>
<keyword evidence="7" id="KW-1133">Transmembrane helix</keyword>
<keyword evidence="3" id="KW-1003">Cell membrane</keyword>
<dbReference type="Pfam" id="PF12019">
    <property type="entry name" value="GspH"/>
    <property type="match status" value="1"/>
</dbReference>
<comment type="similarity">
    <text evidence="9">Belongs to the GSP H family.</text>
</comment>
<dbReference type="InterPro" id="IPR045584">
    <property type="entry name" value="Pilin-like"/>
</dbReference>